<evidence type="ECO:0000313" key="3">
    <source>
        <dbReference type="Proteomes" id="UP001172155"/>
    </source>
</evidence>
<dbReference type="InterPro" id="IPR013744">
    <property type="entry name" value="SidJ"/>
</dbReference>
<dbReference type="AlphaFoldDB" id="A0AA40EGZ9"/>
<evidence type="ECO:0000256" key="1">
    <source>
        <dbReference type="SAM" id="MobiDB-lite"/>
    </source>
</evidence>
<dbReference type="Proteomes" id="UP001172155">
    <property type="component" value="Unassembled WGS sequence"/>
</dbReference>
<dbReference type="SUPFAM" id="SSF53474">
    <property type="entry name" value="alpha/beta-Hydrolases"/>
    <property type="match status" value="1"/>
</dbReference>
<proteinExistence type="predicted"/>
<dbReference type="EMBL" id="JAUKUD010000007">
    <property type="protein sequence ID" value="KAK0738232.1"/>
    <property type="molecule type" value="Genomic_DNA"/>
</dbReference>
<feature type="region of interest" description="Disordered" evidence="1">
    <location>
        <begin position="1"/>
        <end position="33"/>
    </location>
</feature>
<evidence type="ECO:0000313" key="2">
    <source>
        <dbReference type="EMBL" id="KAK0738232.1"/>
    </source>
</evidence>
<reference evidence="2" key="1">
    <citation type="submission" date="2023-06" db="EMBL/GenBank/DDBJ databases">
        <title>Genome-scale phylogeny and comparative genomics of the fungal order Sordariales.</title>
        <authorList>
            <consortium name="Lawrence Berkeley National Laboratory"/>
            <person name="Hensen N."/>
            <person name="Bonometti L."/>
            <person name="Westerberg I."/>
            <person name="Brannstrom I.O."/>
            <person name="Guillou S."/>
            <person name="Cros-Aarteil S."/>
            <person name="Calhoun S."/>
            <person name="Haridas S."/>
            <person name="Kuo A."/>
            <person name="Mondo S."/>
            <person name="Pangilinan J."/>
            <person name="Riley R."/>
            <person name="LaButti K."/>
            <person name="Andreopoulos B."/>
            <person name="Lipzen A."/>
            <person name="Chen C."/>
            <person name="Yanf M."/>
            <person name="Daum C."/>
            <person name="Ng V."/>
            <person name="Clum A."/>
            <person name="Steindorff A."/>
            <person name="Ohm R."/>
            <person name="Martin F."/>
            <person name="Silar P."/>
            <person name="Natvig D."/>
            <person name="Lalanne C."/>
            <person name="Gautier V."/>
            <person name="Ament-velasquez S.L."/>
            <person name="Kruys A."/>
            <person name="Hutchinson M.I."/>
            <person name="Powell A.J."/>
            <person name="Barry K."/>
            <person name="Miller A.N."/>
            <person name="Grigoriev I.V."/>
            <person name="Debuchy R."/>
            <person name="Gladieux P."/>
            <person name="Thoren M.H."/>
            <person name="Johannesson H."/>
        </authorList>
    </citation>
    <scope>NUCLEOTIDE SEQUENCE</scope>
    <source>
        <strain evidence="2">SMH3187-1</strain>
    </source>
</reference>
<organism evidence="2 3">
    <name type="scientific">Schizothecium vesticola</name>
    <dbReference type="NCBI Taxonomy" id="314040"/>
    <lineage>
        <taxon>Eukaryota</taxon>
        <taxon>Fungi</taxon>
        <taxon>Dikarya</taxon>
        <taxon>Ascomycota</taxon>
        <taxon>Pezizomycotina</taxon>
        <taxon>Sordariomycetes</taxon>
        <taxon>Sordariomycetidae</taxon>
        <taxon>Sordariales</taxon>
        <taxon>Schizotheciaceae</taxon>
        <taxon>Schizothecium</taxon>
    </lineage>
</organism>
<dbReference type="Pfam" id="PF08538">
    <property type="entry name" value="DUF1749"/>
    <property type="match status" value="1"/>
</dbReference>
<protein>
    <recommendedName>
        <fullName evidence="4">DUF1749-domain-containing protein</fullName>
    </recommendedName>
</protein>
<dbReference type="PANTHER" id="PTHR31591:SF7">
    <property type="entry name" value="DUF1749-DOMAIN-CONTAINING PROTEIN"/>
    <property type="match status" value="1"/>
</dbReference>
<gene>
    <name evidence="2" type="ORF">B0T18DRAFT_333945</name>
</gene>
<name>A0AA40EGZ9_9PEZI</name>
<accession>A0AA40EGZ9</accession>
<dbReference type="PANTHER" id="PTHR31591">
    <property type="entry name" value="UPF0613 PROTEIN PB24D3.06C"/>
    <property type="match status" value="1"/>
</dbReference>
<keyword evidence="3" id="KW-1185">Reference proteome</keyword>
<comment type="caution">
    <text evidence="2">The sequence shown here is derived from an EMBL/GenBank/DDBJ whole genome shotgun (WGS) entry which is preliminary data.</text>
</comment>
<dbReference type="InterPro" id="IPR029058">
    <property type="entry name" value="AB_hydrolase_fold"/>
</dbReference>
<sequence length="297" mass="32476">MSPQPPFPVLIHPYPSSSSPPDRPFLAYEHLPPNPLPPSGKRKNILLFLPGLGEGPLDIPYTRTLAPYLAEINYSLFETRLSSSYSAFGYSSLAQDAEEIAALVRHLRAEVVENGGKVVLMGHSTGCQDCVAYAHRHEGVDGLVLQGAVSDREAIGMDAEDDGGKGVRWALEVGGKGEGVMVPREMLPGGWRGQPVSAYRWWGDDDFFSSDLGEEEVKRIWGGLKRPVLILLSGEDEWVPKGVDVEGLLTTWMAACGEGIASEESGLIPKANHRVDGEEAQKWMAERVVRFLKGLER</sequence>
<dbReference type="Gene3D" id="3.40.50.1820">
    <property type="entry name" value="alpha/beta hydrolase"/>
    <property type="match status" value="1"/>
</dbReference>
<evidence type="ECO:0008006" key="4">
    <source>
        <dbReference type="Google" id="ProtNLM"/>
    </source>
</evidence>